<dbReference type="Gene3D" id="3.30.1370.50">
    <property type="entry name" value="R3H-like domain"/>
    <property type="match status" value="1"/>
</dbReference>
<dbReference type="InterPro" id="IPR024771">
    <property type="entry name" value="SUZ"/>
</dbReference>
<reference evidence="3" key="1">
    <citation type="journal article" date="2020" name="Nat. Commun.">
        <title>Large-scale genome sequencing of mycorrhizal fungi provides insights into the early evolution of symbiotic traits.</title>
        <authorList>
            <person name="Miyauchi S."/>
            <person name="Kiss E."/>
            <person name="Kuo A."/>
            <person name="Drula E."/>
            <person name="Kohler A."/>
            <person name="Sanchez-Garcia M."/>
            <person name="Morin E."/>
            <person name="Andreopoulos B."/>
            <person name="Barry K.W."/>
            <person name="Bonito G."/>
            <person name="Buee M."/>
            <person name="Carver A."/>
            <person name="Chen C."/>
            <person name="Cichocki N."/>
            <person name="Clum A."/>
            <person name="Culley D."/>
            <person name="Crous P.W."/>
            <person name="Fauchery L."/>
            <person name="Girlanda M."/>
            <person name="Hayes R.D."/>
            <person name="Keri Z."/>
            <person name="LaButti K."/>
            <person name="Lipzen A."/>
            <person name="Lombard V."/>
            <person name="Magnuson J."/>
            <person name="Maillard F."/>
            <person name="Murat C."/>
            <person name="Nolan M."/>
            <person name="Ohm R.A."/>
            <person name="Pangilinan J."/>
            <person name="Pereira M.F."/>
            <person name="Perotto S."/>
            <person name="Peter M."/>
            <person name="Pfister S."/>
            <person name="Riley R."/>
            <person name="Sitrit Y."/>
            <person name="Stielow J.B."/>
            <person name="Szollosi G."/>
            <person name="Zifcakova L."/>
            <person name="Stursova M."/>
            <person name="Spatafora J.W."/>
            <person name="Tedersoo L."/>
            <person name="Vaario L.M."/>
            <person name="Yamada A."/>
            <person name="Yan M."/>
            <person name="Wang P."/>
            <person name="Xu J."/>
            <person name="Bruns T."/>
            <person name="Baldrian P."/>
            <person name="Vilgalys R."/>
            <person name="Dunand C."/>
            <person name="Henrissat B."/>
            <person name="Grigoriev I.V."/>
            <person name="Hibbett D."/>
            <person name="Nagy L.G."/>
            <person name="Martin F.M."/>
        </authorList>
    </citation>
    <scope>NUCLEOTIDE SEQUENCE</scope>
    <source>
        <strain evidence="3">UH-Tt-Lm1</strain>
    </source>
</reference>
<feature type="compositionally biased region" description="Polar residues" evidence="1">
    <location>
        <begin position="593"/>
        <end position="619"/>
    </location>
</feature>
<dbReference type="InterPro" id="IPR036867">
    <property type="entry name" value="R3H_dom_sf"/>
</dbReference>
<evidence type="ECO:0000313" key="4">
    <source>
        <dbReference type="Proteomes" id="UP000736335"/>
    </source>
</evidence>
<feature type="compositionally biased region" description="Acidic residues" evidence="1">
    <location>
        <begin position="210"/>
        <end position="219"/>
    </location>
</feature>
<dbReference type="OrthoDB" id="278430at2759"/>
<feature type="compositionally biased region" description="Low complexity" evidence="1">
    <location>
        <begin position="330"/>
        <end position="348"/>
    </location>
</feature>
<feature type="region of interest" description="Disordered" evidence="1">
    <location>
        <begin position="412"/>
        <end position="775"/>
    </location>
</feature>
<feature type="compositionally biased region" description="Polar residues" evidence="1">
    <location>
        <begin position="269"/>
        <end position="287"/>
    </location>
</feature>
<keyword evidence="4" id="KW-1185">Reference proteome</keyword>
<feature type="compositionally biased region" description="Low complexity" evidence="1">
    <location>
        <begin position="22"/>
        <end position="45"/>
    </location>
</feature>
<dbReference type="GO" id="GO:0003676">
    <property type="term" value="F:nucleic acid binding"/>
    <property type="evidence" value="ECO:0007669"/>
    <property type="project" value="InterPro"/>
</dbReference>
<dbReference type="PANTHER" id="PTHR15672:SF8">
    <property type="entry name" value="PROTEIN ENCORE"/>
    <property type="match status" value="1"/>
</dbReference>
<feature type="compositionally biased region" description="Low complexity" evidence="1">
    <location>
        <begin position="467"/>
        <end position="483"/>
    </location>
</feature>
<dbReference type="EMBL" id="WIUZ02000023">
    <property type="protein sequence ID" value="KAF9778303.1"/>
    <property type="molecule type" value="Genomic_DNA"/>
</dbReference>
<feature type="compositionally biased region" description="Low complexity" evidence="1">
    <location>
        <begin position="627"/>
        <end position="650"/>
    </location>
</feature>
<reference evidence="3" key="2">
    <citation type="submission" date="2020-11" db="EMBL/GenBank/DDBJ databases">
        <authorList>
            <consortium name="DOE Joint Genome Institute"/>
            <person name="Kuo A."/>
            <person name="Miyauchi S."/>
            <person name="Kiss E."/>
            <person name="Drula E."/>
            <person name="Kohler A."/>
            <person name="Sanchez-Garcia M."/>
            <person name="Andreopoulos B."/>
            <person name="Barry K.W."/>
            <person name="Bonito G."/>
            <person name="Buee M."/>
            <person name="Carver A."/>
            <person name="Chen C."/>
            <person name="Cichocki N."/>
            <person name="Clum A."/>
            <person name="Culley D."/>
            <person name="Crous P.W."/>
            <person name="Fauchery L."/>
            <person name="Girlanda M."/>
            <person name="Hayes R."/>
            <person name="Keri Z."/>
            <person name="Labutti K."/>
            <person name="Lipzen A."/>
            <person name="Lombard V."/>
            <person name="Magnuson J."/>
            <person name="Maillard F."/>
            <person name="Morin E."/>
            <person name="Murat C."/>
            <person name="Nolan M."/>
            <person name="Ohm R."/>
            <person name="Pangilinan J."/>
            <person name="Pereira M."/>
            <person name="Perotto S."/>
            <person name="Peter M."/>
            <person name="Riley R."/>
            <person name="Sitrit Y."/>
            <person name="Stielow B."/>
            <person name="Szollosi G."/>
            <person name="Zifcakova L."/>
            <person name="Stursova M."/>
            <person name="Spatafora J.W."/>
            <person name="Tedersoo L."/>
            <person name="Vaario L.-M."/>
            <person name="Yamada A."/>
            <person name="Yan M."/>
            <person name="Wang P."/>
            <person name="Xu J."/>
            <person name="Bruns T."/>
            <person name="Baldrian P."/>
            <person name="Vilgalys R."/>
            <person name="Henrissat B."/>
            <person name="Grigoriev I.V."/>
            <person name="Hibbett D."/>
            <person name="Nagy L.G."/>
            <person name="Martin F.M."/>
        </authorList>
    </citation>
    <scope>NUCLEOTIDE SEQUENCE</scope>
    <source>
        <strain evidence="3">UH-Tt-Lm1</strain>
    </source>
</reference>
<feature type="compositionally biased region" description="Polar residues" evidence="1">
    <location>
        <begin position="221"/>
        <end position="233"/>
    </location>
</feature>
<dbReference type="Proteomes" id="UP000736335">
    <property type="component" value="Unassembled WGS sequence"/>
</dbReference>
<dbReference type="AlphaFoldDB" id="A0A9P6H4F4"/>
<protein>
    <recommendedName>
        <fullName evidence="2">SUZ domain-containing protein</fullName>
    </recommendedName>
</protein>
<evidence type="ECO:0000259" key="2">
    <source>
        <dbReference type="PROSITE" id="PS51673"/>
    </source>
</evidence>
<proteinExistence type="predicted"/>
<accession>A0A9P6H4F4</accession>
<dbReference type="PROSITE" id="PS51673">
    <property type="entry name" value="SUZ"/>
    <property type="match status" value="1"/>
</dbReference>
<feature type="compositionally biased region" description="Low complexity" evidence="1">
    <location>
        <begin position="680"/>
        <end position="692"/>
    </location>
</feature>
<feature type="compositionally biased region" description="Pro residues" evidence="1">
    <location>
        <begin position="511"/>
        <end position="530"/>
    </location>
</feature>
<feature type="compositionally biased region" description="Low complexity" evidence="1">
    <location>
        <begin position="494"/>
        <end position="510"/>
    </location>
</feature>
<organism evidence="3 4">
    <name type="scientific">Thelephora terrestris</name>
    <dbReference type="NCBI Taxonomy" id="56493"/>
    <lineage>
        <taxon>Eukaryota</taxon>
        <taxon>Fungi</taxon>
        <taxon>Dikarya</taxon>
        <taxon>Basidiomycota</taxon>
        <taxon>Agaricomycotina</taxon>
        <taxon>Agaricomycetes</taxon>
        <taxon>Thelephorales</taxon>
        <taxon>Thelephoraceae</taxon>
        <taxon>Thelephora</taxon>
    </lineage>
</organism>
<feature type="region of interest" description="Disordered" evidence="1">
    <location>
        <begin position="266"/>
        <end position="379"/>
    </location>
</feature>
<feature type="compositionally biased region" description="Pro residues" evidence="1">
    <location>
        <begin position="447"/>
        <end position="466"/>
    </location>
</feature>
<feature type="compositionally biased region" description="Polar residues" evidence="1">
    <location>
        <begin position="1"/>
        <end position="21"/>
    </location>
</feature>
<sequence length="807" mass="87146">MATVSILTNPLTNAPSSTFSEPPQIISNPSNPSSDQPQPLNSQSDGNQPVTEVIIEALRSKDRLFVLKLAGDMEALINERKSVVFFPYSVNSRRISDTFPLLWIVCRLPAPSCILTGPPRPRIDVNPITSYQRMLVHRCSTYYRLAPESDPTSKGIVVYSTADSKIPPRRIAELVPPEETAQPAFKIMRRAQPDRPKLKSTSQSGPIAGEDADLSDLDPSENGSQGGRSNATGGSKKFMTIQEREAAYNEARSRIFMDFEEKVKEKDMSASSSTFSQLSGSASTSACRDNGSVCDLEDSLSSVATESEWSGPVARNEKPRRTGSGNTSAGSSRSLRSFNNGGSSRNSRATSPSFSYASLYEPPPTSYDQPHHTGHPQIGYNQPYMYPHYAPPPGQPMGQGMMPQYSYYQPYPYHPQHPHSDPTSPSMGEPVYHPQPHPHSQSQQQLPYPPQFMWPPGHHPPPPQPPQHSQSAPPQPAHSSGAPNMPPPQGSGYPPQFIQPPGQFGHYPAPYYQPHPQGPPLTHPPHPPPQHMHGQLYHSENNGQGHGQVMRSPNPSADPQNGRRGGGNNNSRRNPPKVKSAWSYGPGPGGFQHHNNNGDSVGPRLTSSRRTSGNSSAGSRTPGDEASSTASSSTTSSSSRHTYTSTSTTSKHPLPARPDWAVGMKAQPTLSTRGHHDQNSRNSPSRNGSRQNVQHMPPGPPQSADFPPLSNMPSNTERRTPAVSGAWNNPPFNKSVMTPSSGTHGSALVRYPNGGGPQEGKRLFQGSGAGEASFDEPTLAGKMELMALDGAGEKVEGSVPTEELAGR</sequence>
<dbReference type="InterPro" id="IPR051937">
    <property type="entry name" value="R3H_domain_containing"/>
</dbReference>
<dbReference type="SUPFAM" id="SSF82708">
    <property type="entry name" value="R3H domain"/>
    <property type="match status" value="1"/>
</dbReference>
<feature type="region of interest" description="Disordered" evidence="1">
    <location>
        <begin position="1"/>
        <end position="48"/>
    </location>
</feature>
<feature type="compositionally biased region" description="Low complexity" evidence="1">
    <location>
        <begin position="432"/>
        <end position="446"/>
    </location>
</feature>
<evidence type="ECO:0000313" key="3">
    <source>
        <dbReference type="EMBL" id="KAF9778303.1"/>
    </source>
</evidence>
<dbReference type="Pfam" id="PF12752">
    <property type="entry name" value="SUZ"/>
    <property type="match status" value="1"/>
</dbReference>
<dbReference type="PANTHER" id="PTHR15672">
    <property type="entry name" value="CAMP-REGULATED PHOSPHOPROTEIN 21 RELATED R3H DOMAIN CONTAINING PROTEIN"/>
    <property type="match status" value="1"/>
</dbReference>
<evidence type="ECO:0000256" key="1">
    <source>
        <dbReference type="SAM" id="MobiDB-lite"/>
    </source>
</evidence>
<name>A0A9P6H4F4_9AGAM</name>
<feature type="region of interest" description="Disordered" evidence="1">
    <location>
        <begin position="169"/>
        <end position="238"/>
    </location>
</feature>
<feature type="domain" description="SUZ" evidence="2">
    <location>
        <begin position="165"/>
        <end position="260"/>
    </location>
</feature>
<comment type="caution">
    <text evidence="3">The sequence shown here is derived from an EMBL/GenBank/DDBJ whole genome shotgun (WGS) entry which is preliminary data.</text>
</comment>
<dbReference type="PRINTS" id="PR01217">
    <property type="entry name" value="PRICHEXTENSN"/>
</dbReference>
<feature type="compositionally biased region" description="Polar residues" evidence="1">
    <location>
        <begin position="299"/>
        <end position="308"/>
    </location>
</feature>
<feature type="compositionally biased region" description="Polar residues" evidence="1">
    <location>
        <begin position="726"/>
        <end position="744"/>
    </location>
</feature>
<gene>
    <name evidence="3" type="ORF">BJ322DRAFT_1114122</name>
</gene>